<accession>A0A9K3NGJ9</accession>
<dbReference type="AlphaFoldDB" id="A0A9K3NGJ9"/>
<feature type="region of interest" description="Disordered" evidence="1">
    <location>
        <begin position="347"/>
        <end position="418"/>
    </location>
</feature>
<name>A0A9K3NGJ9_HELAN</name>
<dbReference type="EMBL" id="MNCJ02000322">
    <property type="protein sequence ID" value="KAF5798863.1"/>
    <property type="molecule type" value="Genomic_DNA"/>
</dbReference>
<organism evidence="2 3">
    <name type="scientific">Helianthus annuus</name>
    <name type="common">Common sunflower</name>
    <dbReference type="NCBI Taxonomy" id="4232"/>
    <lineage>
        <taxon>Eukaryota</taxon>
        <taxon>Viridiplantae</taxon>
        <taxon>Streptophyta</taxon>
        <taxon>Embryophyta</taxon>
        <taxon>Tracheophyta</taxon>
        <taxon>Spermatophyta</taxon>
        <taxon>Magnoliopsida</taxon>
        <taxon>eudicotyledons</taxon>
        <taxon>Gunneridae</taxon>
        <taxon>Pentapetalae</taxon>
        <taxon>asterids</taxon>
        <taxon>campanulids</taxon>
        <taxon>Asterales</taxon>
        <taxon>Asteraceae</taxon>
        <taxon>Asteroideae</taxon>
        <taxon>Heliantheae alliance</taxon>
        <taxon>Heliantheae</taxon>
        <taxon>Helianthus</taxon>
    </lineage>
</organism>
<evidence type="ECO:0000256" key="1">
    <source>
        <dbReference type="SAM" id="MobiDB-lite"/>
    </source>
</evidence>
<dbReference type="Proteomes" id="UP000215914">
    <property type="component" value="Unassembled WGS sequence"/>
</dbReference>
<evidence type="ECO:0008006" key="4">
    <source>
        <dbReference type="Google" id="ProtNLM"/>
    </source>
</evidence>
<reference evidence="2" key="1">
    <citation type="journal article" date="2017" name="Nature">
        <title>The sunflower genome provides insights into oil metabolism, flowering and Asterid evolution.</title>
        <authorList>
            <person name="Badouin H."/>
            <person name="Gouzy J."/>
            <person name="Grassa C.J."/>
            <person name="Murat F."/>
            <person name="Staton S.E."/>
            <person name="Cottret L."/>
            <person name="Lelandais-Briere C."/>
            <person name="Owens G.L."/>
            <person name="Carrere S."/>
            <person name="Mayjonade B."/>
            <person name="Legrand L."/>
            <person name="Gill N."/>
            <person name="Kane N.C."/>
            <person name="Bowers J.E."/>
            <person name="Hubner S."/>
            <person name="Bellec A."/>
            <person name="Berard A."/>
            <person name="Berges H."/>
            <person name="Blanchet N."/>
            <person name="Boniface M.C."/>
            <person name="Brunel D."/>
            <person name="Catrice O."/>
            <person name="Chaidir N."/>
            <person name="Claudel C."/>
            <person name="Donnadieu C."/>
            <person name="Faraut T."/>
            <person name="Fievet G."/>
            <person name="Helmstetter N."/>
            <person name="King M."/>
            <person name="Knapp S.J."/>
            <person name="Lai Z."/>
            <person name="Le Paslier M.C."/>
            <person name="Lippi Y."/>
            <person name="Lorenzon L."/>
            <person name="Mandel J.R."/>
            <person name="Marage G."/>
            <person name="Marchand G."/>
            <person name="Marquand E."/>
            <person name="Bret-Mestries E."/>
            <person name="Morien E."/>
            <person name="Nambeesan S."/>
            <person name="Nguyen T."/>
            <person name="Pegot-Espagnet P."/>
            <person name="Pouilly N."/>
            <person name="Raftis F."/>
            <person name="Sallet E."/>
            <person name="Schiex T."/>
            <person name="Thomas J."/>
            <person name="Vandecasteele C."/>
            <person name="Vares D."/>
            <person name="Vear F."/>
            <person name="Vautrin S."/>
            <person name="Crespi M."/>
            <person name="Mangin B."/>
            <person name="Burke J.M."/>
            <person name="Salse J."/>
            <person name="Munos S."/>
            <person name="Vincourt P."/>
            <person name="Rieseberg L.H."/>
            <person name="Langlade N.B."/>
        </authorList>
    </citation>
    <scope>NUCLEOTIDE SEQUENCE</scope>
    <source>
        <tissue evidence="2">Leaves</tissue>
    </source>
</reference>
<reference evidence="2" key="2">
    <citation type="submission" date="2020-06" db="EMBL/GenBank/DDBJ databases">
        <title>Helianthus annuus Genome sequencing and assembly Release 2.</title>
        <authorList>
            <person name="Gouzy J."/>
            <person name="Langlade N."/>
            <person name="Munos S."/>
        </authorList>
    </citation>
    <scope>NUCLEOTIDE SEQUENCE</scope>
    <source>
        <tissue evidence="2">Leaves</tissue>
    </source>
</reference>
<evidence type="ECO:0000313" key="3">
    <source>
        <dbReference type="Proteomes" id="UP000215914"/>
    </source>
</evidence>
<sequence length="418" mass="46029">MGNSKLIVNIARFAVENAGLFDNSFAQKKDIPAAPPVENRAKEQVRNQAFIKDGGGRLFSDLFRNGGQEKRGSSSKLHQEGSVVEVHDSILAFQEIVGLAAVGKCKNLKILNNLSSLVSKAGGGEFSLSYLGGLSVLFKFASEENCNKFVCNHLLWQDWLSSLDHWNGQSLPFERIAWLRVIGVPIHLAADKVFDSIARKFGKVIHGSQRSPEDVDLSSNCIGVLRGDGVRIAEEISLIWKDKRFIVWVEEEMAEWIPDGFGEEDLGEEEVDSSEDIRKSSEFHFDDSEAQKVAKNVQEPAKSFNDPLVEMHGDPSLHGEVSTRSGECNNCSYNNGTNLGGIPEVFPDAQNPFNDGGVVPPGPTLGNSKKVKKKPFNLFKDKHLRKPILVSPASNTTGPSRDLDWRQRSPSSFRGPKG</sequence>
<dbReference type="PANTHER" id="PTHR34427">
    <property type="entry name" value="DUF4283 DOMAIN PROTEIN"/>
    <property type="match status" value="1"/>
</dbReference>
<keyword evidence="3" id="KW-1185">Reference proteome</keyword>
<dbReference type="PANTHER" id="PTHR34427:SF5">
    <property type="entry name" value="DUF4283 DOMAIN-CONTAINING PROTEIN"/>
    <property type="match status" value="1"/>
</dbReference>
<dbReference type="Gramene" id="mRNA:HanXRQr2_Chr07g0297901">
    <property type="protein sequence ID" value="CDS:HanXRQr2_Chr07g0297901.1"/>
    <property type="gene ID" value="HanXRQr2_Chr07g0297901"/>
</dbReference>
<protein>
    <recommendedName>
        <fullName evidence="4">Nucleotide-binding alpha-beta plait domain-containing protein</fullName>
    </recommendedName>
</protein>
<evidence type="ECO:0000313" key="2">
    <source>
        <dbReference type="EMBL" id="KAF5798863.1"/>
    </source>
</evidence>
<gene>
    <name evidence="2" type="ORF">HanXRQr2_Chr07g0297901</name>
</gene>
<comment type="caution">
    <text evidence="2">The sequence shown here is derived from an EMBL/GenBank/DDBJ whole genome shotgun (WGS) entry which is preliminary data.</text>
</comment>
<proteinExistence type="predicted"/>